<dbReference type="InterPro" id="IPR024542">
    <property type="entry name" value="YkvP_N"/>
</dbReference>
<keyword evidence="4" id="KW-1185">Reference proteome</keyword>
<dbReference type="SUPFAM" id="SSF53756">
    <property type="entry name" value="UDP-Glycosyltransferase/glycogen phosphorylase"/>
    <property type="match status" value="1"/>
</dbReference>
<dbReference type="InterPro" id="IPR055259">
    <property type="entry name" value="YkvP/CgeB_Glyco_trans-like"/>
</dbReference>
<sequence>MKILFISSGFLGVYPYLEESIIKAFQSLNHSILTIPPTYSDVSINKVNDFQPDIALSFVGYKTDERLLDSLKEKGIALCIWLTEDPYYIDRSVLLLDKYHYVFTIDKGAYEYYKNTNTTSNLYYLPLGTDTSLYYPEDADQHVLFDICLVGYPYPNRIDLIQQILNHTSFTVLLVGPNWQRYFPKKIDQLKILPHWLKPDMVRKIYSNSKIILNPHRPFHFPKNQNSLLVESQSINNRTFDIAACQGFQLVERKSDLHHQFDLSQEIVAYNNKEEFMHLLNQYIHNSDLRKNYSQNARNRVLKNHTFVHRVKYIIEQVKGTVS</sequence>
<dbReference type="Gene3D" id="3.40.50.2000">
    <property type="entry name" value="Glycogen Phosphorylase B"/>
    <property type="match status" value="1"/>
</dbReference>
<proteinExistence type="predicted"/>
<comment type="caution">
    <text evidence="3">The sequence shown here is derived from an EMBL/GenBank/DDBJ whole genome shotgun (WGS) entry which is preliminary data.</text>
</comment>
<dbReference type="EMBL" id="JAAIUV010000001">
    <property type="protein sequence ID" value="NEX77349.1"/>
    <property type="molecule type" value="Genomic_DNA"/>
</dbReference>
<dbReference type="GO" id="GO:0016740">
    <property type="term" value="F:transferase activity"/>
    <property type="evidence" value="ECO:0007669"/>
    <property type="project" value="UniProtKB-KW"/>
</dbReference>
<dbReference type="Proteomes" id="UP000481621">
    <property type="component" value="Unassembled WGS sequence"/>
</dbReference>
<dbReference type="Pfam" id="PF13524">
    <property type="entry name" value="Glyco_trans_1_2"/>
    <property type="match status" value="1"/>
</dbReference>
<organism evidence="3 4">
    <name type="scientific">Neobacillus thermocopriae</name>
    <dbReference type="NCBI Taxonomy" id="1215031"/>
    <lineage>
        <taxon>Bacteria</taxon>
        <taxon>Bacillati</taxon>
        <taxon>Bacillota</taxon>
        <taxon>Bacilli</taxon>
        <taxon>Bacillales</taxon>
        <taxon>Bacillaceae</taxon>
        <taxon>Neobacillus</taxon>
    </lineage>
</organism>
<dbReference type="RefSeq" id="WP_163249847.1">
    <property type="nucleotide sequence ID" value="NZ_JAAIUV010000001.1"/>
</dbReference>
<reference evidence="3" key="1">
    <citation type="submission" date="2020-02" db="EMBL/GenBank/DDBJ databases">
        <title>Bacillus sedimentmangrovi sp. nov., isolated from sediment of the mangrove ecosystem.</title>
        <authorList>
            <person name="Liu G."/>
        </authorList>
    </citation>
    <scope>NUCLEOTIDE SEQUENCE [LARGE SCALE GENOMIC DNA]</scope>
    <source>
        <strain evidence="3">SgZ-7</strain>
    </source>
</reference>
<dbReference type="Pfam" id="PF12996">
    <property type="entry name" value="DUF3880"/>
    <property type="match status" value="1"/>
</dbReference>
<feature type="domain" description="Spore protein YkvP/CgeB glycosyl transferase-like" evidence="2">
    <location>
        <begin position="159"/>
        <end position="315"/>
    </location>
</feature>
<accession>A0A6B3TM11</accession>
<evidence type="ECO:0000259" key="2">
    <source>
        <dbReference type="Pfam" id="PF13524"/>
    </source>
</evidence>
<protein>
    <submittedName>
        <fullName evidence="3">Glycosyltransferase</fullName>
    </submittedName>
</protein>
<evidence type="ECO:0000259" key="1">
    <source>
        <dbReference type="Pfam" id="PF12996"/>
    </source>
</evidence>
<evidence type="ECO:0000313" key="3">
    <source>
        <dbReference type="EMBL" id="NEX77349.1"/>
    </source>
</evidence>
<gene>
    <name evidence="3" type="ORF">G4Z05_00330</name>
</gene>
<keyword evidence="3" id="KW-0808">Transferase</keyword>
<dbReference type="AlphaFoldDB" id="A0A6B3TM11"/>
<feature type="domain" description="Spore protein YkvP N-terminal" evidence="1">
    <location>
        <begin position="15"/>
        <end position="105"/>
    </location>
</feature>
<evidence type="ECO:0000313" key="4">
    <source>
        <dbReference type="Proteomes" id="UP000481621"/>
    </source>
</evidence>
<name>A0A6B3TM11_9BACI</name>